<evidence type="ECO:0000259" key="3">
    <source>
        <dbReference type="Pfam" id="PF24874"/>
    </source>
</evidence>
<feature type="domain" description="Piezo THU9 and anchor" evidence="3">
    <location>
        <begin position="1"/>
        <end position="128"/>
    </location>
</feature>
<keyword evidence="1" id="KW-0472">Membrane</keyword>
<keyword evidence="1" id="KW-0812">Transmembrane</keyword>
<dbReference type="InterPro" id="IPR031334">
    <property type="entry name" value="Piezo_cap_dom"/>
</dbReference>
<proteinExistence type="predicted"/>
<dbReference type="EMBL" id="JAJSOF020000015">
    <property type="protein sequence ID" value="KAJ4442156.1"/>
    <property type="molecule type" value="Genomic_DNA"/>
</dbReference>
<evidence type="ECO:0000259" key="2">
    <source>
        <dbReference type="Pfam" id="PF12166"/>
    </source>
</evidence>
<organism evidence="4 5">
    <name type="scientific">Periplaneta americana</name>
    <name type="common">American cockroach</name>
    <name type="synonym">Blatta americana</name>
    <dbReference type="NCBI Taxonomy" id="6978"/>
    <lineage>
        <taxon>Eukaryota</taxon>
        <taxon>Metazoa</taxon>
        <taxon>Ecdysozoa</taxon>
        <taxon>Arthropoda</taxon>
        <taxon>Hexapoda</taxon>
        <taxon>Insecta</taxon>
        <taxon>Pterygota</taxon>
        <taxon>Neoptera</taxon>
        <taxon>Polyneoptera</taxon>
        <taxon>Dictyoptera</taxon>
        <taxon>Blattodea</taxon>
        <taxon>Blattoidea</taxon>
        <taxon>Blattidae</taxon>
        <taxon>Blattinae</taxon>
        <taxon>Periplaneta</taxon>
    </lineage>
</organism>
<feature type="transmembrane region" description="Helical" evidence="1">
    <location>
        <begin position="110"/>
        <end position="130"/>
    </location>
</feature>
<protein>
    <submittedName>
        <fullName evidence="4">Uncharacterized protein</fullName>
    </submittedName>
</protein>
<dbReference type="InterPro" id="IPR056770">
    <property type="entry name" value="Piezo_THU9_anchor"/>
</dbReference>
<sequence length="337" mass="39147">MVKCFYLLLGAYQIRQGFPFRIIGNFLCKKYGIMNKILFKGFMWIPFLFEIRTLMDWIWTDTSLSMFQWLKMEDIFAYLFDVKCSRQMDQKYPSIRGAPKGRIIKYSMGGGLLLVIFAAIWFPLLIFALAKYGNEPSLPHEVTVTMDINDYYPIYTMSAEGNKIVSTLNVIPYGREQNLVTVTFSWSISRIDPIENKVSTATGRHEHILKPLVGGKPNPERVGLLSLLRRERNSALIYNIFPKYIRITNRGHAISVPHLMERIYSVDDRSYRNLTLSYDEGNYSNGWWSLKESCDDYNYEVYLKKLNFQEDQCNNLVMVTFSDTSFPKALSFLTGKG</sequence>
<feature type="domain" description="Piezo non-specific cation channel cap" evidence="2">
    <location>
        <begin position="163"/>
        <end position="337"/>
    </location>
</feature>
<name>A0ABQ8T860_PERAM</name>
<accession>A0ABQ8T860</accession>
<keyword evidence="1" id="KW-1133">Transmembrane helix</keyword>
<comment type="caution">
    <text evidence="4">The sequence shown here is derived from an EMBL/GenBank/DDBJ whole genome shotgun (WGS) entry which is preliminary data.</text>
</comment>
<dbReference type="Proteomes" id="UP001148838">
    <property type="component" value="Unassembled WGS sequence"/>
</dbReference>
<evidence type="ECO:0000313" key="5">
    <source>
        <dbReference type="Proteomes" id="UP001148838"/>
    </source>
</evidence>
<reference evidence="4 5" key="1">
    <citation type="journal article" date="2022" name="Allergy">
        <title>Genome assembly and annotation of Periplaneta americana reveal a comprehensive cockroach allergen profile.</title>
        <authorList>
            <person name="Wang L."/>
            <person name="Xiong Q."/>
            <person name="Saelim N."/>
            <person name="Wang L."/>
            <person name="Nong W."/>
            <person name="Wan A.T."/>
            <person name="Shi M."/>
            <person name="Liu X."/>
            <person name="Cao Q."/>
            <person name="Hui J.H.L."/>
            <person name="Sookrung N."/>
            <person name="Leung T.F."/>
            <person name="Tungtrongchitr A."/>
            <person name="Tsui S.K.W."/>
        </authorList>
    </citation>
    <scope>NUCLEOTIDE SEQUENCE [LARGE SCALE GENOMIC DNA]</scope>
    <source>
        <strain evidence="4">PWHHKU_190912</strain>
    </source>
</reference>
<evidence type="ECO:0000313" key="4">
    <source>
        <dbReference type="EMBL" id="KAJ4442156.1"/>
    </source>
</evidence>
<dbReference type="PANTHER" id="PTHR47049">
    <property type="entry name" value="PIEZO-TYPE MECHANOSENSITIVE ION CHANNEL HOMOLOG"/>
    <property type="match status" value="1"/>
</dbReference>
<dbReference type="Pfam" id="PF12166">
    <property type="entry name" value="Piezo_cap"/>
    <property type="match status" value="1"/>
</dbReference>
<dbReference type="PANTHER" id="PTHR47049:SF2">
    <property type="entry name" value="PIEZO-TYPE MECHANOSENSITIVE ION CHANNEL HOMOLOG"/>
    <property type="match status" value="1"/>
</dbReference>
<gene>
    <name evidence="4" type="ORF">ANN_12022</name>
</gene>
<evidence type="ECO:0000256" key="1">
    <source>
        <dbReference type="SAM" id="Phobius"/>
    </source>
</evidence>
<dbReference type="Pfam" id="PF24874">
    <property type="entry name" value="Piezo_THU9_anchor"/>
    <property type="match status" value="1"/>
</dbReference>
<dbReference type="InterPro" id="IPR027272">
    <property type="entry name" value="Piezo"/>
</dbReference>
<keyword evidence="5" id="KW-1185">Reference proteome</keyword>